<organism evidence="1 2">
    <name type="scientific">Argiope bruennichi</name>
    <name type="common">Wasp spider</name>
    <name type="synonym">Aranea bruennichi</name>
    <dbReference type="NCBI Taxonomy" id="94029"/>
    <lineage>
        <taxon>Eukaryota</taxon>
        <taxon>Metazoa</taxon>
        <taxon>Ecdysozoa</taxon>
        <taxon>Arthropoda</taxon>
        <taxon>Chelicerata</taxon>
        <taxon>Arachnida</taxon>
        <taxon>Araneae</taxon>
        <taxon>Araneomorphae</taxon>
        <taxon>Entelegynae</taxon>
        <taxon>Araneoidea</taxon>
        <taxon>Araneidae</taxon>
        <taxon>Argiope</taxon>
    </lineage>
</organism>
<protein>
    <submittedName>
        <fullName evidence="1">Uncharacterized protein</fullName>
    </submittedName>
</protein>
<evidence type="ECO:0000313" key="1">
    <source>
        <dbReference type="EMBL" id="KAF8764906.1"/>
    </source>
</evidence>
<accession>A0A8T0E3L9</accession>
<evidence type="ECO:0000313" key="2">
    <source>
        <dbReference type="Proteomes" id="UP000807504"/>
    </source>
</evidence>
<proteinExistence type="predicted"/>
<keyword evidence="2" id="KW-1185">Reference proteome</keyword>
<gene>
    <name evidence="1" type="ORF">HNY73_022937</name>
</gene>
<dbReference type="Proteomes" id="UP000807504">
    <property type="component" value="Unassembled WGS sequence"/>
</dbReference>
<sequence>MTCWHVAPLGAPPIPPPSSPPCHLSAPHPVVTTLLLLLKHTLVVNIQPEGGGDKVFPFPHPYLSANKPLGSAFVRIFSLGGLCLQDSELLEKRM</sequence>
<comment type="caution">
    <text evidence="1">The sequence shown here is derived from an EMBL/GenBank/DDBJ whole genome shotgun (WGS) entry which is preliminary data.</text>
</comment>
<reference evidence="1" key="2">
    <citation type="submission" date="2020-06" db="EMBL/GenBank/DDBJ databases">
        <authorList>
            <person name="Sheffer M."/>
        </authorList>
    </citation>
    <scope>NUCLEOTIDE SEQUENCE</scope>
</reference>
<reference evidence="1" key="1">
    <citation type="journal article" date="2020" name="bioRxiv">
        <title>Chromosome-level reference genome of the European wasp spider Argiope bruennichi: a resource for studies on range expansion and evolutionary adaptation.</title>
        <authorList>
            <person name="Sheffer M.M."/>
            <person name="Hoppe A."/>
            <person name="Krehenwinkel H."/>
            <person name="Uhl G."/>
            <person name="Kuss A.W."/>
            <person name="Jensen L."/>
            <person name="Jensen C."/>
            <person name="Gillespie R.G."/>
            <person name="Hoff K.J."/>
            <person name="Prost S."/>
        </authorList>
    </citation>
    <scope>NUCLEOTIDE SEQUENCE</scope>
</reference>
<name>A0A8T0E3L9_ARGBR</name>
<dbReference type="EMBL" id="JABXBU010002231">
    <property type="protein sequence ID" value="KAF8764906.1"/>
    <property type="molecule type" value="Genomic_DNA"/>
</dbReference>
<dbReference type="AlphaFoldDB" id="A0A8T0E3L9"/>